<dbReference type="InterPro" id="IPR036611">
    <property type="entry name" value="Trigger_fac_ribosome-bd_sf"/>
</dbReference>
<dbReference type="GO" id="GO:0051083">
    <property type="term" value="P:'de novo' cotranslational protein folding"/>
    <property type="evidence" value="ECO:0007669"/>
    <property type="project" value="TreeGrafter"/>
</dbReference>
<dbReference type="GO" id="GO:0043335">
    <property type="term" value="P:protein unfolding"/>
    <property type="evidence" value="ECO:0007669"/>
    <property type="project" value="TreeGrafter"/>
</dbReference>
<comment type="catalytic activity">
    <reaction evidence="1 11 12">
        <text>[protein]-peptidylproline (omega=180) = [protein]-peptidylproline (omega=0)</text>
        <dbReference type="Rhea" id="RHEA:16237"/>
        <dbReference type="Rhea" id="RHEA-COMP:10747"/>
        <dbReference type="Rhea" id="RHEA-COMP:10748"/>
        <dbReference type="ChEBI" id="CHEBI:83833"/>
        <dbReference type="ChEBI" id="CHEBI:83834"/>
        <dbReference type="EC" id="5.2.1.8"/>
    </reaction>
</comment>
<evidence type="ECO:0000256" key="12">
    <source>
        <dbReference type="PROSITE-ProRule" id="PRU00277"/>
    </source>
</evidence>
<dbReference type="GO" id="GO:0003755">
    <property type="term" value="F:peptidyl-prolyl cis-trans isomerase activity"/>
    <property type="evidence" value="ECO:0007669"/>
    <property type="project" value="UniProtKB-UniRule"/>
</dbReference>
<dbReference type="Pfam" id="PF00254">
    <property type="entry name" value="FKBP_C"/>
    <property type="match status" value="1"/>
</dbReference>
<dbReference type="Pfam" id="PF05698">
    <property type="entry name" value="Trigger_C"/>
    <property type="match status" value="1"/>
</dbReference>
<comment type="similarity">
    <text evidence="2 11 13">Belongs to the FKBP-type PPIase family. Tig subfamily.</text>
</comment>
<dbReference type="PIRSF" id="PIRSF003095">
    <property type="entry name" value="Trigger_factor"/>
    <property type="match status" value="1"/>
</dbReference>
<dbReference type="GO" id="GO:0044183">
    <property type="term" value="F:protein folding chaperone"/>
    <property type="evidence" value="ECO:0007669"/>
    <property type="project" value="TreeGrafter"/>
</dbReference>
<dbReference type="InterPro" id="IPR005215">
    <property type="entry name" value="Trig_fac"/>
</dbReference>
<evidence type="ECO:0000313" key="15">
    <source>
        <dbReference type="EMBL" id="TSE36141.1"/>
    </source>
</evidence>
<dbReference type="Gene3D" id="1.10.3120.10">
    <property type="entry name" value="Trigger factor, C-terminal domain"/>
    <property type="match status" value="1"/>
</dbReference>
<keyword evidence="5 11" id="KW-0132">Cell division</keyword>
<dbReference type="InterPro" id="IPR008880">
    <property type="entry name" value="Trigger_fac_C"/>
</dbReference>
<evidence type="ECO:0000313" key="16">
    <source>
        <dbReference type="Proteomes" id="UP000318294"/>
    </source>
</evidence>
<sequence length="436" mass="48428">MAVNVETLDKLERKITLEVPLEAIHKEVDARLRRLQRQVKMDGFRPGKVPLSVVAQRYGASVQYEVVNDQVGAAFGRAVTEAQLRVAGQPRITEKDSAPEGMMAFEAVFEVFPEVKLADLSALELEKLDAQVDEAAIERTLEILRKQRRTFGPRAEGEPAQDGDRVTIDFEGKIDGEPFQGGQATDFTFVIGEGQMLKEFEGAVRGMKVGESKTCPLAFPQDYHGKEVAGKTADFLVTLKKIEQQHLPEVDEAFIKSLGVEAGTLEALREDIRRNLEREVKFRLQARNKSAALEALAAASELDLPKAAVQAEIDRLVEGARNDLKQRGVPNADQAPIPRELFQQQAERRVRLGLVVAELIKANDLRATAEQVDAHLRELASSYEYPDAVVNWYKSNPDRLSEIEAIVLENNVADYIFARARVTPKTIGFAELMGQG</sequence>
<keyword evidence="6 11" id="KW-0697">Rotamase</keyword>
<evidence type="ECO:0000256" key="2">
    <source>
        <dbReference type="ARBA" id="ARBA00005464"/>
    </source>
</evidence>
<dbReference type="InterPro" id="IPR046357">
    <property type="entry name" value="PPIase_dom_sf"/>
</dbReference>
<comment type="domain">
    <text evidence="11">Consists of 3 domains; the N-terminus binds the ribosome, the middle domain has PPIase activity, while the C-terminus has intrinsic chaperone activity on its own.</text>
</comment>
<evidence type="ECO:0000259" key="14">
    <source>
        <dbReference type="PROSITE" id="PS50059"/>
    </source>
</evidence>
<gene>
    <name evidence="11 15" type="primary">tig</name>
    <name evidence="15" type="ORF">Tchar_00190</name>
</gene>
<dbReference type="RefSeq" id="WP_144327227.1">
    <property type="nucleotide sequence ID" value="NZ_VJON01000002.1"/>
</dbReference>
<dbReference type="FunFam" id="3.10.50.40:FF:000001">
    <property type="entry name" value="Trigger factor"/>
    <property type="match status" value="1"/>
</dbReference>
<dbReference type="PANTHER" id="PTHR30560">
    <property type="entry name" value="TRIGGER FACTOR CHAPERONE AND PEPTIDYL-PROLYL CIS/TRANS ISOMERASE"/>
    <property type="match status" value="1"/>
</dbReference>
<evidence type="ECO:0000256" key="1">
    <source>
        <dbReference type="ARBA" id="ARBA00000971"/>
    </source>
</evidence>
<dbReference type="GO" id="GO:0043022">
    <property type="term" value="F:ribosome binding"/>
    <property type="evidence" value="ECO:0007669"/>
    <property type="project" value="TreeGrafter"/>
</dbReference>
<evidence type="ECO:0000256" key="6">
    <source>
        <dbReference type="ARBA" id="ARBA00023110"/>
    </source>
</evidence>
<evidence type="ECO:0000256" key="3">
    <source>
        <dbReference type="ARBA" id="ARBA00013194"/>
    </source>
</evidence>
<dbReference type="EC" id="5.2.1.8" evidence="3 11"/>
<dbReference type="HAMAP" id="MF_00303">
    <property type="entry name" value="Trigger_factor_Tig"/>
    <property type="match status" value="1"/>
</dbReference>
<keyword evidence="9 11" id="KW-0131">Cell cycle</keyword>
<dbReference type="NCBIfam" id="TIGR00115">
    <property type="entry name" value="tig"/>
    <property type="match status" value="1"/>
</dbReference>
<keyword evidence="7 11" id="KW-0143">Chaperone</keyword>
<dbReference type="Gene3D" id="3.30.70.1050">
    <property type="entry name" value="Trigger factor ribosome-binding domain"/>
    <property type="match status" value="1"/>
</dbReference>
<dbReference type="GO" id="GO:0051301">
    <property type="term" value="P:cell division"/>
    <property type="evidence" value="ECO:0007669"/>
    <property type="project" value="UniProtKB-KW"/>
</dbReference>
<evidence type="ECO:0000256" key="10">
    <source>
        <dbReference type="ARBA" id="ARBA00029986"/>
    </source>
</evidence>
<evidence type="ECO:0000256" key="11">
    <source>
        <dbReference type="HAMAP-Rule" id="MF_00303"/>
    </source>
</evidence>
<dbReference type="InterPro" id="IPR008881">
    <property type="entry name" value="Trigger_fac_ribosome-bd_bac"/>
</dbReference>
<dbReference type="InterPro" id="IPR037041">
    <property type="entry name" value="Trigger_fac_C_sf"/>
</dbReference>
<dbReference type="GO" id="GO:0005737">
    <property type="term" value="C:cytoplasm"/>
    <property type="evidence" value="ECO:0007669"/>
    <property type="project" value="UniProtKB-SubCell"/>
</dbReference>
<dbReference type="PROSITE" id="PS50059">
    <property type="entry name" value="FKBP_PPIASE"/>
    <property type="match status" value="1"/>
</dbReference>
<protein>
    <recommendedName>
        <fullName evidence="4 11">Trigger factor</fullName>
        <shortName evidence="11">TF</shortName>
        <ecNumber evidence="3 11">5.2.1.8</ecNumber>
    </recommendedName>
    <alternativeName>
        <fullName evidence="10 11">PPIase</fullName>
    </alternativeName>
</protein>
<keyword evidence="11" id="KW-0963">Cytoplasm</keyword>
<evidence type="ECO:0000256" key="5">
    <source>
        <dbReference type="ARBA" id="ARBA00022618"/>
    </source>
</evidence>
<accession>A0A554XJY5</accession>
<comment type="caution">
    <text evidence="15">The sequence shown here is derived from an EMBL/GenBank/DDBJ whole genome shotgun (WGS) entry which is preliminary data.</text>
</comment>
<organism evidence="15 16">
    <name type="scientific">Tepidimonas charontis</name>
    <dbReference type="NCBI Taxonomy" id="2267262"/>
    <lineage>
        <taxon>Bacteria</taxon>
        <taxon>Pseudomonadati</taxon>
        <taxon>Pseudomonadota</taxon>
        <taxon>Betaproteobacteria</taxon>
        <taxon>Burkholderiales</taxon>
        <taxon>Tepidimonas</taxon>
    </lineage>
</organism>
<evidence type="ECO:0000256" key="9">
    <source>
        <dbReference type="ARBA" id="ARBA00023306"/>
    </source>
</evidence>
<comment type="function">
    <text evidence="11">Involved in protein export. Acts as a chaperone by maintaining the newly synthesized protein in an open conformation. Functions as a peptidyl-prolyl cis-trans isomerase.</text>
</comment>
<dbReference type="Gene3D" id="3.10.50.40">
    <property type="match status" value="1"/>
</dbReference>
<dbReference type="Pfam" id="PF05697">
    <property type="entry name" value="Trigger_N"/>
    <property type="match status" value="1"/>
</dbReference>
<keyword evidence="16" id="KW-1185">Reference proteome</keyword>
<dbReference type="OrthoDB" id="9767721at2"/>
<name>A0A554XJY5_9BURK</name>
<dbReference type="SUPFAM" id="SSF102735">
    <property type="entry name" value="Trigger factor ribosome-binding domain"/>
    <property type="match status" value="1"/>
</dbReference>
<dbReference type="SUPFAM" id="SSF54534">
    <property type="entry name" value="FKBP-like"/>
    <property type="match status" value="1"/>
</dbReference>
<evidence type="ECO:0000256" key="13">
    <source>
        <dbReference type="RuleBase" id="RU003914"/>
    </source>
</evidence>
<dbReference type="AlphaFoldDB" id="A0A554XJY5"/>
<dbReference type="PANTHER" id="PTHR30560:SF3">
    <property type="entry name" value="TRIGGER FACTOR-LIKE PROTEIN TIG, CHLOROPLASTIC"/>
    <property type="match status" value="1"/>
</dbReference>
<comment type="subcellular location">
    <subcellularLocation>
        <location evidence="11">Cytoplasm</location>
    </subcellularLocation>
    <text evidence="11">About half TF is bound to the ribosome near the polypeptide exit tunnel while the other half is free in the cytoplasm.</text>
</comment>
<evidence type="ECO:0000256" key="8">
    <source>
        <dbReference type="ARBA" id="ARBA00023235"/>
    </source>
</evidence>
<proteinExistence type="inferred from homology"/>
<reference evidence="15 16" key="1">
    <citation type="submission" date="2019-07" db="EMBL/GenBank/DDBJ databases">
        <title>Tepidimonas charontis SPSP-6 draft genome.</title>
        <authorList>
            <person name="Da Costa M.S."/>
            <person name="Froufe H.J.C."/>
            <person name="Egas C."/>
            <person name="Albuquerque L."/>
        </authorList>
    </citation>
    <scope>NUCLEOTIDE SEQUENCE [LARGE SCALE GENOMIC DNA]</scope>
    <source>
        <strain evidence="15 16">SPSP-6</strain>
    </source>
</reference>
<dbReference type="InterPro" id="IPR027304">
    <property type="entry name" value="Trigger_fact/SurA_dom_sf"/>
</dbReference>
<evidence type="ECO:0000256" key="7">
    <source>
        <dbReference type="ARBA" id="ARBA00023186"/>
    </source>
</evidence>
<dbReference type="EMBL" id="VJON01000002">
    <property type="protein sequence ID" value="TSE36141.1"/>
    <property type="molecule type" value="Genomic_DNA"/>
</dbReference>
<feature type="domain" description="PPIase FKBP-type" evidence="14">
    <location>
        <begin position="163"/>
        <end position="223"/>
    </location>
</feature>
<keyword evidence="8 11" id="KW-0413">Isomerase</keyword>
<dbReference type="SUPFAM" id="SSF109998">
    <property type="entry name" value="Triger factor/SurA peptide-binding domain-like"/>
    <property type="match status" value="1"/>
</dbReference>
<dbReference type="Proteomes" id="UP000318294">
    <property type="component" value="Unassembled WGS sequence"/>
</dbReference>
<dbReference type="GO" id="GO:0015031">
    <property type="term" value="P:protein transport"/>
    <property type="evidence" value="ECO:0007669"/>
    <property type="project" value="UniProtKB-UniRule"/>
</dbReference>
<evidence type="ECO:0000256" key="4">
    <source>
        <dbReference type="ARBA" id="ARBA00016902"/>
    </source>
</evidence>
<dbReference type="InterPro" id="IPR001179">
    <property type="entry name" value="PPIase_FKBP_dom"/>
</dbReference>